<feature type="compositionally biased region" description="Polar residues" evidence="9">
    <location>
        <begin position="563"/>
        <end position="575"/>
    </location>
</feature>
<organism evidence="13 14">
    <name type="scientific">Oesophagostomum dentatum</name>
    <name type="common">Nodular worm</name>
    <dbReference type="NCBI Taxonomy" id="61180"/>
    <lineage>
        <taxon>Eukaryota</taxon>
        <taxon>Metazoa</taxon>
        <taxon>Ecdysozoa</taxon>
        <taxon>Nematoda</taxon>
        <taxon>Chromadorea</taxon>
        <taxon>Rhabditida</taxon>
        <taxon>Rhabditina</taxon>
        <taxon>Rhabditomorpha</taxon>
        <taxon>Strongyloidea</taxon>
        <taxon>Strongylidae</taxon>
        <taxon>Oesophagostomum</taxon>
    </lineage>
</organism>
<feature type="signal peptide" evidence="11">
    <location>
        <begin position="1"/>
        <end position="17"/>
    </location>
</feature>
<dbReference type="OrthoDB" id="29657at2759"/>
<feature type="transmembrane region" description="Helical" evidence="10">
    <location>
        <begin position="295"/>
        <end position="318"/>
    </location>
</feature>
<evidence type="ECO:0000256" key="8">
    <source>
        <dbReference type="SAM" id="Coils"/>
    </source>
</evidence>
<dbReference type="Pfam" id="PF10267">
    <property type="entry name" value="Tmemb_cc2"/>
    <property type="match status" value="1"/>
</dbReference>
<dbReference type="GO" id="GO:0016020">
    <property type="term" value="C:membrane"/>
    <property type="evidence" value="ECO:0007669"/>
    <property type="project" value="UniProtKB-SubCell"/>
</dbReference>
<dbReference type="InterPro" id="IPR009637">
    <property type="entry name" value="GPR107/GPR108-like"/>
</dbReference>
<dbReference type="AlphaFoldDB" id="A0A0B1TCT5"/>
<comment type="similarity">
    <text evidence="2">Belongs to the TEX28 family.</text>
</comment>
<accession>A0A0B1TCT5</accession>
<feature type="coiled-coil region" evidence="8">
    <location>
        <begin position="453"/>
        <end position="487"/>
    </location>
</feature>
<reference evidence="13 14" key="1">
    <citation type="submission" date="2014-03" db="EMBL/GenBank/DDBJ databases">
        <title>Draft genome of the hookworm Oesophagostomum dentatum.</title>
        <authorList>
            <person name="Mitreva M."/>
        </authorList>
    </citation>
    <scope>NUCLEOTIDE SEQUENCE [LARGE SCALE GENOMIC DNA]</scope>
    <source>
        <strain evidence="13 14">OD-Hann</strain>
    </source>
</reference>
<evidence type="ECO:0000259" key="12">
    <source>
        <dbReference type="Pfam" id="PF06814"/>
    </source>
</evidence>
<comment type="subcellular location">
    <subcellularLocation>
        <location evidence="1">Membrane</location>
        <topology evidence="1">Multi-pass membrane protein</topology>
    </subcellularLocation>
</comment>
<evidence type="ECO:0000256" key="10">
    <source>
        <dbReference type="SAM" id="Phobius"/>
    </source>
</evidence>
<keyword evidence="5 10" id="KW-1133">Transmembrane helix</keyword>
<keyword evidence="3 10" id="KW-0812">Transmembrane</keyword>
<dbReference type="GO" id="GO:0005794">
    <property type="term" value="C:Golgi apparatus"/>
    <property type="evidence" value="ECO:0007669"/>
    <property type="project" value="TreeGrafter"/>
</dbReference>
<dbReference type="PANTHER" id="PTHR21229">
    <property type="entry name" value="LUNG SEVEN TRANSMEMBRANE RECEPTOR"/>
    <property type="match status" value="1"/>
</dbReference>
<evidence type="ECO:0000256" key="3">
    <source>
        <dbReference type="ARBA" id="ARBA00022692"/>
    </source>
</evidence>
<feature type="region of interest" description="Disordered" evidence="9">
    <location>
        <begin position="559"/>
        <end position="625"/>
    </location>
</feature>
<dbReference type="InterPro" id="IPR053937">
    <property type="entry name" value="GOST_TM"/>
</dbReference>
<proteinExistence type="inferred from homology"/>
<evidence type="ECO:0000256" key="6">
    <source>
        <dbReference type="ARBA" id="ARBA00023054"/>
    </source>
</evidence>
<feature type="region of interest" description="Disordered" evidence="9">
    <location>
        <begin position="380"/>
        <end position="400"/>
    </location>
</feature>
<evidence type="ECO:0000256" key="2">
    <source>
        <dbReference type="ARBA" id="ARBA00008108"/>
    </source>
</evidence>
<evidence type="ECO:0000256" key="7">
    <source>
        <dbReference type="ARBA" id="ARBA00023136"/>
    </source>
</evidence>
<feature type="transmembrane region" description="Helical" evidence="10">
    <location>
        <begin position="330"/>
        <end position="357"/>
    </location>
</feature>
<evidence type="ECO:0000256" key="5">
    <source>
        <dbReference type="ARBA" id="ARBA00022989"/>
    </source>
</evidence>
<dbReference type="EMBL" id="KN550084">
    <property type="protein sequence ID" value="KHJ95089.1"/>
    <property type="molecule type" value="Genomic_DNA"/>
</dbReference>
<keyword evidence="7 10" id="KW-0472">Membrane</keyword>
<keyword evidence="14" id="KW-1185">Reference proteome</keyword>
<evidence type="ECO:0000256" key="4">
    <source>
        <dbReference type="ARBA" id="ARBA00022729"/>
    </source>
</evidence>
<feature type="domain" description="GOST seven transmembrane" evidence="12">
    <location>
        <begin position="259"/>
        <end position="377"/>
    </location>
</feature>
<dbReference type="Pfam" id="PF06814">
    <property type="entry name" value="GOST_TM"/>
    <property type="match status" value="1"/>
</dbReference>
<sequence>MYKLLLFLFYFNECVLGKIHHLTLRGDARRNIVLTSFGYAEGGTFDLVLVNFTVPESILDKVDSRENADKSGVIGFSLSRGNSIATGVGSNPHVCQLQQTDQGFDALFFFADLPQNRLRVFRSGAGKQIHLCPSHDDCAKDATEQDDSSLAEEVIPPTAPITRDRRDGEGWLDKFKRIFSGGDSGKPYEDFVPLVKKDLLYSTNISIRFPYALRGKYHFIYHNCFNYRAHGYSDRVAVDFTVWIVERNIGSFLSAGDIPKPQLFLYVSLAFVLSAALWCRLLCLSSHANVYRVHGLMTALVFLKAASLFFHGVNFFFISKYGQQSELWAVVYYITHLLKGALLFGTIILIGTGYTFFKNFLTERDRKVFMVVLPLQTTDGERSSLRSSDDGASGSPGGDDLERLRLLQKIDLARERLKVTSLERERDVEEFLMMTHGSECQKGADNPQMARLKQHFEKKNKRHTSELEHLQRKLANYEQRLAEIENGIGESGSRATVISTVGQGIRRTGANLKGMTETVISAPLEFAQRIKSTFGSADNVNEPAEGASSDLRIGHSKFYASSDYGSPHQTTTTRYNSRKSDSLPAHASLLKTSTPAKYPVPDANISAVTDDSLVAKGEGSEQVSS</sequence>
<keyword evidence="6 8" id="KW-0175">Coiled coil</keyword>
<evidence type="ECO:0000256" key="9">
    <source>
        <dbReference type="SAM" id="MobiDB-lite"/>
    </source>
</evidence>
<feature type="transmembrane region" description="Helical" evidence="10">
    <location>
        <begin position="263"/>
        <end position="283"/>
    </location>
</feature>
<dbReference type="InterPro" id="IPR019394">
    <property type="entry name" value="TEX28/TMCC"/>
</dbReference>
<evidence type="ECO:0000313" key="14">
    <source>
        <dbReference type="Proteomes" id="UP000053660"/>
    </source>
</evidence>
<evidence type="ECO:0000256" key="11">
    <source>
        <dbReference type="SAM" id="SignalP"/>
    </source>
</evidence>
<name>A0A0B1TCT5_OESDE</name>
<dbReference type="Proteomes" id="UP000053660">
    <property type="component" value="Unassembled WGS sequence"/>
</dbReference>
<evidence type="ECO:0000256" key="1">
    <source>
        <dbReference type="ARBA" id="ARBA00004141"/>
    </source>
</evidence>
<protein>
    <recommendedName>
        <fullName evidence="12">GOST seven transmembrane domain-containing protein</fullName>
    </recommendedName>
</protein>
<dbReference type="PANTHER" id="PTHR21229:SF2">
    <property type="entry name" value="RE59932P"/>
    <property type="match status" value="1"/>
</dbReference>
<keyword evidence="4 11" id="KW-0732">Signal</keyword>
<evidence type="ECO:0000313" key="13">
    <source>
        <dbReference type="EMBL" id="KHJ95089.1"/>
    </source>
</evidence>
<feature type="chain" id="PRO_5002083184" description="GOST seven transmembrane domain-containing protein" evidence="11">
    <location>
        <begin position="18"/>
        <end position="625"/>
    </location>
</feature>
<gene>
    <name evidence="13" type="ORF">OESDEN_04969</name>
</gene>
<feature type="compositionally biased region" description="Basic and acidic residues" evidence="9">
    <location>
        <begin position="380"/>
        <end position="389"/>
    </location>
</feature>